<evidence type="ECO:0000313" key="6">
    <source>
        <dbReference type="Proteomes" id="UP000030437"/>
    </source>
</evidence>
<dbReference type="InterPro" id="IPR020449">
    <property type="entry name" value="Tscrpt_reg_AraC-type_HTH"/>
</dbReference>
<feature type="domain" description="HTH araC/xylS-type" evidence="4">
    <location>
        <begin position="170"/>
        <end position="268"/>
    </location>
</feature>
<evidence type="ECO:0000313" key="5">
    <source>
        <dbReference type="EMBL" id="KGR85857.1"/>
    </source>
</evidence>
<dbReference type="Pfam" id="PF12833">
    <property type="entry name" value="HTH_18"/>
    <property type="match status" value="1"/>
</dbReference>
<evidence type="ECO:0000256" key="3">
    <source>
        <dbReference type="ARBA" id="ARBA00023163"/>
    </source>
</evidence>
<keyword evidence="1" id="KW-0805">Transcription regulation</keyword>
<dbReference type="SMART" id="SM00342">
    <property type="entry name" value="HTH_ARAC"/>
    <property type="match status" value="1"/>
</dbReference>
<organism evidence="5 6">
    <name type="scientific">Lysinibacillus odysseyi 34hs-1 = NBRC 100172</name>
    <dbReference type="NCBI Taxonomy" id="1220589"/>
    <lineage>
        <taxon>Bacteria</taxon>
        <taxon>Bacillati</taxon>
        <taxon>Bacillota</taxon>
        <taxon>Bacilli</taxon>
        <taxon>Bacillales</taxon>
        <taxon>Bacillaceae</taxon>
        <taxon>Lysinibacillus</taxon>
    </lineage>
</organism>
<dbReference type="PRINTS" id="PR00032">
    <property type="entry name" value="HTHARAC"/>
</dbReference>
<dbReference type="Proteomes" id="UP000030437">
    <property type="component" value="Unassembled WGS sequence"/>
</dbReference>
<dbReference type="GO" id="GO:0043565">
    <property type="term" value="F:sequence-specific DNA binding"/>
    <property type="evidence" value="ECO:0007669"/>
    <property type="project" value="InterPro"/>
</dbReference>
<dbReference type="eggNOG" id="COG2207">
    <property type="taxonomic scope" value="Bacteria"/>
</dbReference>
<dbReference type="PANTHER" id="PTHR43280">
    <property type="entry name" value="ARAC-FAMILY TRANSCRIPTIONAL REGULATOR"/>
    <property type="match status" value="1"/>
</dbReference>
<dbReference type="SUPFAM" id="SSF46689">
    <property type="entry name" value="Homeodomain-like"/>
    <property type="match status" value="2"/>
</dbReference>
<evidence type="ECO:0000256" key="2">
    <source>
        <dbReference type="ARBA" id="ARBA00023125"/>
    </source>
</evidence>
<name>A0A0A3JFR7_9BACI</name>
<reference evidence="5 6" key="1">
    <citation type="submission" date="2014-02" db="EMBL/GenBank/DDBJ databases">
        <title>Draft genome sequence of Lysinibacillus odysseyi NBRC 100172.</title>
        <authorList>
            <person name="Zhang F."/>
            <person name="Wang G."/>
            <person name="Zhang L."/>
        </authorList>
    </citation>
    <scope>NUCLEOTIDE SEQUENCE [LARGE SCALE GENOMIC DNA]</scope>
    <source>
        <strain evidence="5 6">NBRC 100172</strain>
    </source>
</reference>
<dbReference type="PROSITE" id="PS01124">
    <property type="entry name" value="HTH_ARAC_FAMILY_2"/>
    <property type="match status" value="1"/>
</dbReference>
<dbReference type="Gene3D" id="1.10.10.60">
    <property type="entry name" value="Homeodomain-like"/>
    <property type="match status" value="2"/>
</dbReference>
<accession>A0A0A3JFR7</accession>
<dbReference type="RefSeq" id="WP_052124786.1">
    <property type="nucleotide sequence ID" value="NZ_AVCX01000008.1"/>
</dbReference>
<keyword evidence="6" id="KW-1185">Reference proteome</keyword>
<evidence type="ECO:0000259" key="4">
    <source>
        <dbReference type="PROSITE" id="PS01124"/>
    </source>
</evidence>
<comment type="caution">
    <text evidence="5">The sequence shown here is derived from an EMBL/GenBank/DDBJ whole genome shotgun (WGS) entry which is preliminary data.</text>
</comment>
<evidence type="ECO:0000256" key="1">
    <source>
        <dbReference type="ARBA" id="ARBA00023015"/>
    </source>
</evidence>
<sequence>MELSINQVIEYYASSSIQFVNAFTNRMEAGEKDCGRKTARDVCGLVIPLIGRAHFSFNGSVYKMNRQMIVHAGSSMNIEIESLSSPWEYAVIHYRLINTPEPYREMLHRHFSLSVNDSNHIQQMALQLLQQQAKPDSMSKLHTQVMFFHLLEQILIAARNDCYENQNSITAALEYIHQHYTEELLISELARKFGMERRRFSQSFEKLTGLTPIQYLTEYRLGKAKELLRTSSFPMAKIAEQTGYLDSFYFSRVFKKHFGMPPSTYRSTYKKNPYFEEE</sequence>
<dbReference type="InterPro" id="IPR018062">
    <property type="entry name" value="HTH_AraC-typ_CS"/>
</dbReference>
<dbReference type="AlphaFoldDB" id="A0A0A3JFR7"/>
<dbReference type="STRING" id="1220589.CD32_08425"/>
<dbReference type="PROSITE" id="PS00041">
    <property type="entry name" value="HTH_ARAC_FAMILY_1"/>
    <property type="match status" value="1"/>
</dbReference>
<dbReference type="PANTHER" id="PTHR43280:SF2">
    <property type="entry name" value="HTH-TYPE TRANSCRIPTIONAL REGULATOR EXSA"/>
    <property type="match status" value="1"/>
</dbReference>
<keyword evidence="3" id="KW-0804">Transcription</keyword>
<keyword evidence="2" id="KW-0238">DNA-binding</keyword>
<dbReference type="EMBL" id="JPVP01000053">
    <property type="protein sequence ID" value="KGR85857.1"/>
    <property type="molecule type" value="Genomic_DNA"/>
</dbReference>
<gene>
    <name evidence="5" type="ORF">CD32_08425</name>
</gene>
<proteinExistence type="predicted"/>
<protein>
    <recommendedName>
        <fullName evidence="4">HTH araC/xylS-type domain-containing protein</fullName>
    </recommendedName>
</protein>
<dbReference type="InterPro" id="IPR018060">
    <property type="entry name" value="HTH_AraC"/>
</dbReference>
<dbReference type="GO" id="GO:0003700">
    <property type="term" value="F:DNA-binding transcription factor activity"/>
    <property type="evidence" value="ECO:0007669"/>
    <property type="project" value="InterPro"/>
</dbReference>
<dbReference type="InterPro" id="IPR009057">
    <property type="entry name" value="Homeodomain-like_sf"/>
</dbReference>